<name>A0ABW7SQV5_9ACTN</name>
<organism evidence="2 3">
    <name type="scientific">Micromonospora rubida</name>
    <dbReference type="NCBI Taxonomy" id="2697657"/>
    <lineage>
        <taxon>Bacteria</taxon>
        <taxon>Bacillati</taxon>
        <taxon>Actinomycetota</taxon>
        <taxon>Actinomycetes</taxon>
        <taxon>Micromonosporales</taxon>
        <taxon>Micromonosporaceae</taxon>
        <taxon>Micromonospora</taxon>
    </lineage>
</organism>
<proteinExistence type="predicted"/>
<reference evidence="2 3" key="1">
    <citation type="submission" date="2024-10" db="EMBL/GenBank/DDBJ databases">
        <title>The Natural Products Discovery Center: Release of the First 8490 Sequenced Strains for Exploring Actinobacteria Biosynthetic Diversity.</title>
        <authorList>
            <person name="Kalkreuter E."/>
            <person name="Kautsar S.A."/>
            <person name="Yang D."/>
            <person name="Bader C.D."/>
            <person name="Teijaro C.N."/>
            <person name="Fluegel L."/>
            <person name="Davis C.M."/>
            <person name="Simpson J.R."/>
            <person name="Lauterbach L."/>
            <person name="Steele A.D."/>
            <person name="Gui C."/>
            <person name="Meng S."/>
            <person name="Li G."/>
            <person name="Viehrig K."/>
            <person name="Ye F."/>
            <person name="Su P."/>
            <person name="Kiefer A.F."/>
            <person name="Nichols A."/>
            <person name="Cepeda A.J."/>
            <person name="Yan W."/>
            <person name="Fan B."/>
            <person name="Jiang Y."/>
            <person name="Adhikari A."/>
            <person name="Zheng C.-J."/>
            <person name="Schuster L."/>
            <person name="Cowan T.M."/>
            <person name="Smanski M.J."/>
            <person name="Chevrette M.G."/>
            <person name="De Carvalho L.P.S."/>
            <person name="Shen B."/>
        </authorList>
    </citation>
    <scope>NUCLEOTIDE SEQUENCE [LARGE SCALE GENOMIC DNA]</scope>
    <source>
        <strain evidence="2 3">NPDC021253</strain>
    </source>
</reference>
<feature type="transmembrane region" description="Helical" evidence="1">
    <location>
        <begin position="16"/>
        <end position="40"/>
    </location>
</feature>
<feature type="transmembrane region" description="Helical" evidence="1">
    <location>
        <begin position="47"/>
        <end position="64"/>
    </location>
</feature>
<evidence type="ECO:0000256" key="1">
    <source>
        <dbReference type="SAM" id="Phobius"/>
    </source>
</evidence>
<dbReference type="RefSeq" id="WP_396680535.1">
    <property type="nucleotide sequence ID" value="NZ_JBIRPU010000010.1"/>
</dbReference>
<keyword evidence="1" id="KW-1133">Transmembrane helix</keyword>
<evidence type="ECO:0000313" key="2">
    <source>
        <dbReference type="EMBL" id="MFI0794333.1"/>
    </source>
</evidence>
<accession>A0ABW7SQV5</accession>
<keyword evidence="1" id="KW-0812">Transmembrane</keyword>
<keyword evidence="1" id="KW-0472">Membrane</keyword>
<dbReference type="Proteomes" id="UP001611075">
    <property type="component" value="Unassembled WGS sequence"/>
</dbReference>
<protein>
    <recommendedName>
        <fullName evidence="4">Holin</fullName>
    </recommendedName>
</protein>
<sequence length="82" mass="8270">MSTPTPIPTSTATEPLFTVGGITAAGTAVISLLVAFGLPLSANQQTAILGLVAVLAPLVVAAIARGRVYSPATVARLLESRR</sequence>
<dbReference type="EMBL" id="JBIRPU010000010">
    <property type="protein sequence ID" value="MFI0794333.1"/>
    <property type="molecule type" value="Genomic_DNA"/>
</dbReference>
<comment type="caution">
    <text evidence="2">The sequence shown here is derived from an EMBL/GenBank/DDBJ whole genome shotgun (WGS) entry which is preliminary data.</text>
</comment>
<gene>
    <name evidence="2" type="ORF">ACH4OY_16850</name>
</gene>
<evidence type="ECO:0008006" key="4">
    <source>
        <dbReference type="Google" id="ProtNLM"/>
    </source>
</evidence>
<evidence type="ECO:0000313" key="3">
    <source>
        <dbReference type="Proteomes" id="UP001611075"/>
    </source>
</evidence>
<keyword evidence="3" id="KW-1185">Reference proteome</keyword>